<keyword evidence="3" id="KW-1185">Reference proteome</keyword>
<evidence type="ECO:0000313" key="2">
    <source>
        <dbReference type="EMBL" id="MBP2041521.1"/>
    </source>
</evidence>
<evidence type="ECO:0000313" key="3">
    <source>
        <dbReference type="Proteomes" id="UP001519310"/>
    </source>
</evidence>
<protein>
    <submittedName>
        <fullName evidence="2">Uncharacterized protein</fullName>
    </submittedName>
</protein>
<organism evidence="2 3">
    <name type="scientific">Streptomyces avidinii</name>
    <dbReference type="NCBI Taxonomy" id="1895"/>
    <lineage>
        <taxon>Bacteria</taxon>
        <taxon>Bacillati</taxon>
        <taxon>Actinomycetota</taxon>
        <taxon>Actinomycetes</taxon>
        <taxon>Kitasatosporales</taxon>
        <taxon>Streptomycetaceae</taxon>
        <taxon>Streptomyces</taxon>
    </lineage>
</organism>
<sequence>MRPSSVDAPGAPDAARVLVCENSSGSSPEQPTGPDCQTESPAPAEQQRTAADHLAGLFDAMGFTGEDDRRTMLALGNLGVIGRGGAPGEQAQVRHHPFHMFVVLG</sequence>
<gene>
    <name evidence="2" type="ORF">J2Z77_007381</name>
</gene>
<reference evidence="2 3" key="1">
    <citation type="submission" date="2021-03" db="EMBL/GenBank/DDBJ databases">
        <title>Genomic Encyclopedia of Type Strains, Phase IV (KMG-IV): sequencing the most valuable type-strain genomes for metagenomic binning, comparative biology and taxonomic classification.</title>
        <authorList>
            <person name="Goeker M."/>
        </authorList>
    </citation>
    <scope>NUCLEOTIDE SEQUENCE [LARGE SCALE GENOMIC DNA]</scope>
    <source>
        <strain evidence="2 3">DSM 40526</strain>
    </source>
</reference>
<evidence type="ECO:0000256" key="1">
    <source>
        <dbReference type="SAM" id="MobiDB-lite"/>
    </source>
</evidence>
<accession>A0ABS4LHK6</accession>
<proteinExistence type="predicted"/>
<dbReference type="EMBL" id="JAGGLQ010000025">
    <property type="protein sequence ID" value="MBP2041521.1"/>
    <property type="molecule type" value="Genomic_DNA"/>
</dbReference>
<comment type="caution">
    <text evidence="2">The sequence shown here is derived from an EMBL/GenBank/DDBJ whole genome shotgun (WGS) entry which is preliminary data.</text>
</comment>
<name>A0ABS4LHK6_STRAV</name>
<feature type="region of interest" description="Disordered" evidence="1">
    <location>
        <begin position="21"/>
        <end position="47"/>
    </location>
</feature>
<dbReference type="Proteomes" id="UP001519310">
    <property type="component" value="Unassembled WGS sequence"/>
</dbReference>
<feature type="compositionally biased region" description="Polar residues" evidence="1">
    <location>
        <begin position="21"/>
        <end position="40"/>
    </location>
</feature>